<dbReference type="Gene3D" id="1.20.1290.10">
    <property type="entry name" value="AhpD-like"/>
    <property type="match status" value="1"/>
</dbReference>
<proteinExistence type="predicted"/>
<dbReference type="EMBL" id="JFHC01000035">
    <property type="protein sequence ID" value="KDR40843.1"/>
    <property type="molecule type" value="Genomic_DNA"/>
</dbReference>
<comment type="caution">
    <text evidence="1">The sequence shown here is derived from an EMBL/GenBank/DDBJ whole genome shotgun (WGS) entry which is preliminary data.</text>
</comment>
<organism evidence="1 2">
    <name type="scientific">Caballeronia glathei</name>
    <dbReference type="NCBI Taxonomy" id="60547"/>
    <lineage>
        <taxon>Bacteria</taxon>
        <taxon>Pseudomonadati</taxon>
        <taxon>Pseudomonadota</taxon>
        <taxon>Betaproteobacteria</taxon>
        <taxon>Burkholderiales</taxon>
        <taxon>Burkholderiaceae</taxon>
        <taxon>Caballeronia</taxon>
    </lineage>
</organism>
<name>A0A069PJF2_9BURK</name>
<gene>
    <name evidence="1" type="ORF">BG61_22820</name>
</gene>
<dbReference type="InterPro" id="IPR029032">
    <property type="entry name" value="AhpD-like"/>
</dbReference>
<accession>A0A069PJF2</accession>
<keyword evidence="2" id="KW-1185">Reference proteome</keyword>
<dbReference type="Proteomes" id="UP000027466">
    <property type="component" value="Unassembled WGS sequence"/>
</dbReference>
<protein>
    <recommendedName>
        <fullName evidence="3">Alkylhydroperoxidase</fullName>
    </recommendedName>
</protein>
<evidence type="ECO:0008006" key="3">
    <source>
        <dbReference type="Google" id="ProtNLM"/>
    </source>
</evidence>
<reference evidence="1 2" key="1">
    <citation type="submission" date="2014-03" db="EMBL/GenBank/DDBJ databases">
        <title>Draft Genome Sequences of Four Burkholderia Strains.</title>
        <authorList>
            <person name="Liu X.Y."/>
            <person name="Li C.X."/>
            <person name="Xu J.H."/>
        </authorList>
    </citation>
    <scope>NUCLEOTIDE SEQUENCE [LARGE SCALE GENOMIC DNA]</scope>
    <source>
        <strain evidence="1 2">DSM 50014</strain>
    </source>
</reference>
<dbReference type="SUPFAM" id="SSF69118">
    <property type="entry name" value="AhpD-like"/>
    <property type="match status" value="1"/>
</dbReference>
<evidence type="ECO:0000313" key="2">
    <source>
        <dbReference type="Proteomes" id="UP000027466"/>
    </source>
</evidence>
<sequence length="69" mass="7722">MAWRLRVWVCPIIDDNPWQRIHADLATVRAAGFSEANIVEVIALSAQCNFVNNALDTEIAFPVVELEVV</sequence>
<evidence type="ECO:0000313" key="1">
    <source>
        <dbReference type="EMBL" id="KDR40843.1"/>
    </source>
</evidence>
<dbReference type="AlphaFoldDB" id="A0A069PJF2"/>